<protein>
    <recommendedName>
        <fullName evidence="7">Amidophosphoribosyltransferase</fullName>
        <shortName evidence="7">ATase</shortName>
        <ecNumber evidence="7">2.4.2.14</ecNumber>
    </recommendedName>
    <alternativeName>
        <fullName evidence="7">Glutamine phosphoribosylpyrophosphate amidotransferase</fullName>
        <shortName evidence="7">GPATase</shortName>
    </alternativeName>
</protein>
<dbReference type="HAMAP" id="MF_01931">
    <property type="entry name" value="PurF"/>
    <property type="match status" value="1"/>
</dbReference>
<dbReference type="PROSITE" id="PS51278">
    <property type="entry name" value="GATASE_TYPE_2"/>
    <property type="match status" value="1"/>
</dbReference>
<feature type="binding site" evidence="7 9">
    <location>
        <position position="363"/>
    </location>
    <ligand>
        <name>Mg(2+)</name>
        <dbReference type="ChEBI" id="CHEBI:18420"/>
    </ligand>
</feature>
<accession>A0A347WNN1</accession>
<dbReference type="NCBIfam" id="TIGR01134">
    <property type="entry name" value="purF"/>
    <property type="match status" value="1"/>
</dbReference>
<evidence type="ECO:0000259" key="10">
    <source>
        <dbReference type="PROSITE" id="PS51278"/>
    </source>
</evidence>
<comment type="catalytic activity">
    <reaction evidence="7 8">
        <text>5-phospho-beta-D-ribosylamine + L-glutamate + diphosphate = 5-phospho-alpha-D-ribose 1-diphosphate + L-glutamine + H2O</text>
        <dbReference type="Rhea" id="RHEA:14905"/>
        <dbReference type="ChEBI" id="CHEBI:15377"/>
        <dbReference type="ChEBI" id="CHEBI:29985"/>
        <dbReference type="ChEBI" id="CHEBI:33019"/>
        <dbReference type="ChEBI" id="CHEBI:58017"/>
        <dbReference type="ChEBI" id="CHEBI:58359"/>
        <dbReference type="ChEBI" id="CHEBI:58681"/>
        <dbReference type="EC" id="2.4.2.14"/>
    </reaction>
</comment>
<dbReference type="InterPro" id="IPR029057">
    <property type="entry name" value="PRTase-like"/>
</dbReference>
<comment type="cofactor">
    <cofactor evidence="7 9">
        <name>Mg(2+)</name>
        <dbReference type="ChEBI" id="CHEBI:18420"/>
    </cofactor>
    <text evidence="7 9">Binds 1 Mg(2+) ion per subunit.</text>
</comment>
<dbReference type="AlphaFoldDB" id="A0A347WNN1"/>
<evidence type="ECO:0000256" key="4">
    <source>
        <dbReference type="ARBA" id="ARBA00022679"/>
    </source>
</evidence>
<dbReference type="EC" id="2.4.2.14" evidence="7"/>
<keyword evidence="3 7" id="KW-0328">Glycosyltransferase</keyword>
<dbReference type="InterPro" id="IPR005854">
    <property type="entry name" value="PurF"/>
</dbReference>
<feature type="binding site" evidence="7 9">
    <location>
        <position position="301"/>
    </location>
    <ligand>
        <name>Mg(2+)</name>
        <dbReference type="ChEBI" id="CHEBI:18420"/>
    </ligand>
</feature>
<comment type="pathway">
    <text evidence="1 7 8">Purine metabolism; IMP biosynthesis via de novo pathway; N(1)-(5-phospho-D-ribosyl)glycinamide from 5-phospho-alpha-D-ribose 1-diphosphate: step 1/2.</text>
</comment>
<organism evidence="11 12">
    <name type="scientific">Suicoccus acidiformans</name>
    <dbReference type="NCBI Taxonomy" id="2036206"/>
    <lineage>
        <taxon>Bacteria</taxon>
        <taxon>Bacillati</taxon>
        <taxon>Bacillota</taxon>
        <taxon>Bacilli</taxon>
        <taxon>Lactobacillales</taxon>
        <taxon>Aerococcaceae</taxon>
        <taxon>Suicoccus</taxon>
    </lineage>
</organism>
<proteinExistence type="inferred from homology"/>
<dbReference type="SUPFAM" id="SSF56235">
    <property type="entry name" value="N-terminal nucleophile aminohydrolases (Ntn hydrolases)"/>
    <property type="match status" value="1"/>
</dbReference>
<dbReference type="SUPFAM" id="SSF53271">
    <property type="entry name" value="PRTase-like"/>
    <property type="match status" value="1"/>
</dbReference>
<dbReference type="CDD" id="cd06223">
    <property type="entry name" value="PRTases_typeI"/>
    <property type="match status" value="1"/>
</dbReference>
<evidence type="ECO:0000313" key="12">
    <source>
        <dbReference type="Proteomes" id="UP000263232"/>
    </source>
</evidence>
<name>A0A347WNN1_9LACT</name>
<evidence type="ECO:0000256" key="2">
    <source>
        <dbReference type="ARBA" id="ARBA00010138"/>
    </source>
</evidence>
<keyword evidence="7 9" id="KW-0479">Metal-binding</keyword>
<evidence type="ECO:0000256" key="6">
    <source>
        <dbReference type="ARBA" id="ARBA00022962"/>
    </source>
</evidence>
<dbReference type="InterPro" id="IPR000836">
    <property type="entry name" value="PRTase_dom"/>
</dbReference>
<comment type="function">
    <text evidence="7">Catalyzes the formation of phosphoribosylamine from phosphoribosylpyrophosphate (PRPP) and glutamine.</text>
</comment>
<dbReference type="Pfam" id="PF13537">
    <property type="entry name" value="GATase_7"/>
    <property type="match status" value="1"/>
</dbReference>
<feature type="binding site" evidence="7 9">
    <location>
        <position position="364"/>
    </location>
    <ligand>
        <name>Mg(2+)</name>
        <dbReference type="ChEBI" id="CHEBI:18420"/>
    </ligand>
</feature>
<dbReference type="Gene3D" id="3.40.50.2020">
    <property type="match status" value="1"/>
</dbReference>
<dbReference type="PANTHER" id="PTHR11907">
    <property type="entry name" value="AMIDOPHOSPHORIBOSYLTRANSFERASE"/>
    <property type="match status" value="1"/>
</dbReference>
<comment type="caution">
    <text evidence="7">Lacks conserved residue(s) required for the propagation of feature annotation.</text>
</comment>
<dbReference type="PIRSF" id="PIRSF000485">
    <property type="entry name" value="Amd_phspho_trans"/>
    <property type="match status" value="1"/>
</dbReference>
<dbReference type="UniPathway" id="UPA00074">
    <property type="reaction ID" value="UER00124"/>
</dbReference>
<evidence type="ECO:0000313" key="11">
    <source>
        <dbReference type="EMBL" id="AXY26688.1"/>
    </source>
</evidence>
<evidence type="ECO:0000256" key="9">
    <source>
        <dbReference type="PIRSR" id="PIRSR000485-2"/>
    </source>
</evidence>
<evidence type="ECO:0000256" key="7">
    <source>
        <dbReference type="HAMAP-Rule" id="MF_01931"/>
    </source>
</evidence>
<evidence type="ECO:0000256" key="5">
    <source>
        <dbReference type="ARBA" id="ARBA00022755"/>
    </source>
</evidence>
<dbReference type="InterPro" id="IPR029055">
    <property type="entry name" value="Ntn_hydrolases_N"/>
</dbReference>
<dbReference type="Pfam" id="PF00156">
    <property type="entry name" value="Pribosyltran"/>
    <property type="match status" value="1"/>
</dbReference>
<feature type="domain" description="Glutamine amidotransferase type-2" evidence="10">
    <location>
        <begin position="16"/>
        <end position="237"/>
    </location>
</feature>
<dbReference type="OrthoDB" id="9801213at2"/>
<comment type="similarity">
    <text evidence="2 7 8">In the C-terminal section; belongs to the purine/pyrimidine phosphoribosyltransferase family.</text>
</comment>
<evidence type="ECO:0000256" key="3">
    <source>
        <dbReference type="ARBA" id="ARBA00022676"/>
    </source>
</evidence>
<dbReference type="Proteomes" id="UP000263232">
    <property type="component" value="Chromosome"/>
</dbReference>
<dbReference type="KEGG" id="abae:CL176_01550"/>
<dbReference type="GO" id="GO:0000287">
    <property type="term" value="F:magnesium ion binding"/>
    <property type="evidence" value="ECO:0007669"/>
    <property type="project" value="UniProtKB-UniRule"/>
</dbReference>
<reference evidence="11 12" key="1">
    <citation type="submission" date="2017-09" db="EMBL/GenBank/DDBJ databases">
        <title>Complete genome sequence of Oxytococcus suis strain ZY16052.</title>
        <authorList>
            <person name="Li F."/>
        </authorList>
    </citation>
    <scope>NUCLEOTIDE SEQUENCE [LARGE SCALE GENOMIC DNA]</scope>
    <source>
        <strain evidence="11 12">ZY16052</strain>
    </source>
</reference>
<keyword evidence="5 7" id="KW-0658">Purine biosynthesis</keyword>
<dbReference type="GO" id="GO:0009113">
    <property type="term" value="P:purine nucleobase biosynthetic process"/>
    <property type="evidence" value="ECO:0007669"/>
    <property type="project" value="UniProtKB-UniRule"/>
</dbReference>
<dbReference type="GO" id="GO:0004044">
    <property type="term" value="F:amidophosphoribosyltransferase activity"/>
    <property type="evidence" value="ECO:0007669"/>
    <property type="project" value="UniProtKB-UniRule"/>
</dbReference>
<evidence type="ECO:0000256" key="1">
    <source>
        <dbReference type="ARBA" id="ARBA00005209"/>
    </source>
</evidence>
<dbReference type="InterPro" id="IPR017932">
    <property type="entry name" value="GATase_2_dom"/>
</dbReference>
<keyword evidence="6 7" id="KW-0315">Glutamine amidotransferase</keyword>
<keyword evidence="7 9" id="KW-0460">Magnesium</keyword>
<dbReference type="EMBL" id="CP023434">
    <property type="protein sequence ID" value="AXY26688.1"/>
    <property type="molecule type" value="Genomic_DNA"/>
</dbReference>
<sequence>MKPDRRKTLQSVNESGGLFAIWNHPNAHQITYFGLHALQHRGQTSVGLVSYDDGEFHGLHGNGLLTQVFNRPEKLERLIGRHAIGQVRSATQADREDNTNIQPLVFHFSNQTMVITHNGNITNGLTLREQLEAEGAVLSSNSAAELLIHLMRRKPAEDFEAAFKASLRELRGGFNFCLLTESGLYGAVDRNSFRPLVLGQMANGSYLLASETCALHTIGAKFVTEIFAGQYVVINDEGYRIGVYVEDTQITIEPMEYIYFARPDSDIAGVNVHSARKEMGRRLALEQPAPTADLVIGVPNSSLSAASGYAEASGLPYEIGLIKHQYVGRTFIQPTQELREQGVRSKLSVVVNLVRDKSVVLVDDSIVRGTTIRRLAQLLKESGAREIHLRIASPPLRFPNFYGIDVSHTSEMIAANYTVKELNELFGSDSLGYLSVQGLIDSVGLPIENETGGLSLDAFTGAYPADIADCRESLEASLTPLQEKIRKGASCDE</sequence>
<dbReference type="Gene3D" id="3.60.20.10">
    <property type="entry name" value="Glutamine Phosphoribosylpyrophosphate, subunit 1, domain 1"/>
    <property type="match status" value="1"/>
</dbReference>
<dbReference type="GO" id="GO:0006189">
    <property type="term" value="P:'de novo' IMP biosynthetic process"/>
    <property type="evidence" value="ECO:0007669"/>
    <property type="project" value="UniProtKB-UniRule"/>
</dbReference>
<gene>
    <name evidence="7" type="primary">purF</name>
    <name evidence="11" type="ORF">CL176_01550</name>
</gene>
<evidence type="ECO:0000256" key="8">
    <source>
        <dbReference type="PIRNR" id="PIRNR000485"/>
    </source>
</evidence>
<keyword evidence="12" id="KW-1185">Reference proteome</keyword>
<keyword evidence="4 7" id="KW-0808">Transferase</keyword>